<feature type="region of interest" description="Disordered" evidence="6">
    <location>
        <begin position="551"/>
        <end position="583"/>
    </location>
</feature>
<keyword evidence="2 5" id="KW-0853">WD repeat</keyword>
<evidence type="ECO:0000256" key="4">
    <source>
        <dbReference type="ARBA" id="ARBA00023242"/>
    </source>
</evidence>
<dbReference type="PANTHER" id="PTHR19865:SF0">
    <property type="entry name" value="U3 SMALL NUCLEOLAR RNA-INTERACTING PROTEIN 2"/>
    <property type="match status" value="1"/>
</dbReference>
<feature type="compositionally biased region" description="Polar residues" evidence="6">
    <location>
        <begin position="223"/>
        <end position="234"/>
    </location>
</feature>
<feature type="compositionally biased region" description="Basic and acidic residues" evidence="6">
    <location>
        <begin position="40"/>
        <end position="54"/>
    </location>
</feature>
<dbReference type="VEuPathDB" id="FungiDB:BDBG_01816"/>
<evidence type="ECO:0000256" key="2">
    <source>
        <dbReference type="ARBA" id="ARBA00022574"/>
    </source>
</evidence>
<dbReference type="STRING" id="559298.A0A179UDS5"/>
<feature type="compositionally biased region" description="Polar residues" evidence="6">
    <location>
        <begin position="506"/>
        <end position="531"/>
    </location>
</feature>
<dbReference type="SUPFAM" id="SSF50978">
    <property type="entry name" value="WD40 repeat-like"/>
    <property type="match status" value="1"/>
</dbReference>
<dbReference type="PROSITE" id="PS00678">
    <property type="entry name" value="WD_REPEATS_1"/>
    <property type="match status" value="1"/>
</dbReference>
<keyword evidence="3" id="KW-0677">Repeat</keyword>
<dbReference type="PROSITE" id="PS50082">
    <property type="entry name" value="WD_REPEATS_2"/>
    <property type="match status" value="3"/>
</dbReference>
<proteinExistence type="predicted"/>
<feature type="region of interest" description="Disordered" evidence="6">
    <location>
        <begin position="1"/>
        <end position="88"/>
    </location>
</feature>
<feature type="region of interest" description="Disordered" evidence="6">
    <location>
        <begin position="488"/>
        <end position="539"/>
    </location>
</feature>
<dbReference type="Pfam" id="PF00400">
    <property type="entry name" value="WD40"/>
    <property type="match status" value="4"/>
</dbReference>
<name>A0A179UDS5_BLAGS</name>
<dbReference type="InterPro" id="IPR015943">
    <property type="entry name" value="WD40/YVTN_repeat-like_dom_sf"/>
</dbReference>
<dbReference type="InterPro" id="IPR036322">
    <property type="entry name" value="WD40_repeat_dom_sf"/>
</dbReference>
<protein>
    <submittedName>
        <fullName evidence="7">Small nucleolar ribonucleoprotein complex subunit</fullName>
    </submittedName>
</protein>
<feature type="compositionally biased region" description="Basic residues" evidence="6">
    <location>
        <begin position="206"/>
        <end position="220"/>
    </location>
</feature>
<feature type="compositionally biased region" description="Low complexity" evidence="6">
    <location>
        <begin position="571"/>
        <end position="583"/>
    </location>
</feature>
<dbReference type="OrthoDB" id="189968at2759"/>
<feature type="repeat" description="WD" evidence="5">
    <location>
        <begin position="275"/>
        <end position="322"/>
    </location>
</feature>
<keyword evidence="8" id="KW-1185">Reference proteome</keyword>
<dbReference type="KEGG" id="bgh:BDBG_01816"/>
<evidence type="ECO:0000256" key="6">
    <source>
        <dbReference type="SAM" id="MobiDB-lite"/>
    </source>
</evidence>
<feature type="repeat" description="WD" evidence="5">
    <location>
        <begin position="233"/>
        <end position="274"/>
    </location>
</feature>
<feature type="compositionally biased region" description="Polar residues" evidence="6">
    <location>
        <begin position="193"/>
        <end position="202"/>
    </location>
</feature>
<keyword evidence="4" id="KW-0539">Nucleus</keyword>
<evidence type="ECO:0000313" key="7">
    <source>
        <dbReference type="EMBL" id="OAT05419.1"/>
    </source>
</evidence>
<dbReference type="GO" id="GO:0032040">
    <property type="term" value="C:small-subunit processome"/>
    <property type="evidence" value="ECO:0007669"/>
    <property type="project" value="TreeGrafter"/>
</dbReference>
<reference evidence="8" key="1">
    <citation type="journal article" date="2015" name="PLoS Genet.">
        <title>The dynamic genome and transcriptome of the human fungal pathogen Blastomyces and close relative Emmonsia.</title>
        <authorList>
            <person name="Munoz J.F."/>
            <person name="Gauthier G.M."/>
            <person name="Desjardins C.A."/>
            <person name="Gallo J.E."/>
            <person name="Holder J."/>
            <person name="Sullivan T.D."/>
            <person name="Marty A.J."/>
            <person name="Carmen J.C."/>
            <person name="Chen Z."/>
            <person name="Ding L."/>
            <person name="Gujja S."/>
            <person name="Magrini V."/>
            <person name="Misas E."/>
            <person name="Mitreva M."/>
            <person name="Priest M."/>
            <person name="Saif S."/>
            <person name="Whiston E.A."/>
            <person name="Young S."/>
            <person name="Zeng Q."/>
            <person name="Goldman W.E."/>
            <person name="Mardis E.R."/>
            <person name="Taylor J.W."/>
            <person name="McEwen J.G."/>
            <person name="Clay O.K."/>
            <person name="Klein B.S."/>
            <person name="Cuomo C.A."/>
        </authorList>
    </citation>
    <scope>NUCLEOTIDE SEQUENCE [LARGE SCALE GENOMIC DNA]</scope>
    <source>
        <strain evidence="8">SLH14081</strain>
    </source>
</reference>
<dbReference type="GeneID" id="8506956"/>
<dbReference type="Gene3D" id="2.130.10.10">
    <property type="entry name" value="YVTN repeat-like/Quinoprotein amine dehydrogenase"/>
    <property type="match status" value="1"/>
</dbReference>
<organism evidence="7 8">
    <name type="scientific">Blastomyces gilchristii (strain SLH14081)</name>
    <name type="common">Blastomyces dermatitidis</name>
    <dbReference type="NCBI Taxonomy" id="559298"/>
    <lineage>
        <taxon>Eukaryota</taxon>
        <taxon>Fungi</taxon>
        <taxon>Dikarya</taxon>
        <taxon>Ascomycota</taxon>
        <taxon>Pezizomycotina</taxon>
        <taxon>Eurotiomycetes</taxon>
        <taxon>Eurotiomycetidae</taxon>
        <taxon>Onygenales</taxon>
        <taxon>Ajellomycetaceae</taxon>
        <taxon>Blastomyces</taxon>
    </lineage>
</organism>
<evidence type="ECO:0000256" key="1">
    <source>
        <dbReference type="ARBA" id="ARBA00004123"/>
    </source>
</evidence>
<dbReference type="AlphaFoldDB" id="A0A179UDS5"/>
<dbReference type="RefSeq" id="XP_002627145.1">
    <property type="nucleotide sequence ID" value="XM_002627099.2"/>
</dbReference>
<keyword evidence="7" id="KW-0687">Ribonucleoprotein</keyword>
<dbReference type="InterPro" id="IPR001680">
    <property type="entry name" value="WD40_rpt"/>
</dbReference>
<feature type="repeat" description="WD" evidence="5">
    <location>
        <begin position="325"/>
        <end position="358"/>
    </location>
</feature>
<dbReference type="GO" id="GO:0034511">
    <property type="term" value="F:U3 snoRNA binding"/>
    <property type="evidence" value="ECO:0007669"/>
    <property type="project" value="InterPro"/>
</dbReference>
<dbReference type="InterPro" id="IPR019775">
    <property type="entry name" value="WD40_repeat_CS"/>
</dbReference>
<accession>A0A179UDS5</accession>
<evidence type="ECO:0000313" key="8">
    <source>
        <dbReference type="Proteomes" id="UP000002038"/>
    </source>
</evidence>
<evidence type="ECO:0000256" key="3">
    <source>
        <dbReference type="ARBA" id="ARBA00022737"/>
    </source>
</evidence>
<dbReference type="SMART" id="SM00320">
    <property type="entry name" value="WD40"/>
    <property type="match status" value="6"/>
</dbReference>
<sequence length="645" mass="69914">MSSFFTLPASQRKRKRDDGGVAPASKKRGVSAKGGGKGAQDADQRDKRKLRDESISGSESDDDDFSQSEASIEDEGSEEESEDETAADRRLRLAERYLENIREEVDEVGFDAADIDRDLIAERLKEDVDELKGRIYRQISSQLSFSTASHSFFRADTQSTTAIAVHSPFVYTVSKDKTLIKWELATPYPSPPTEQTAHLTNGESKRAKRPQRKKPKKIRSVRGLQQTDEGSNPQGHIGNILAVAVSPSGEFVATGGADRRIIIWDAETLTPLKTFNQHRDAVSGLSFTRRISSSSSGEQLFSSSFDRTIKTWSLSPGAHAYVETLFGHQDNVIAVDSMALDQCVSVGARDRTARLWKVVDETQLVFRGGSSKGSSYIEGSIDCVAVLPPTHFVTGSDSGAISLWSIHKKKPVYTVHQAHGVDPVPPLDELSSEIDPIVAKNNTRNMSPNPRWITALTTLPGTDIVLSGSWDGWIRAWKISDDKRTIVPLGPVGAPSPSPSSPPPAVNSTDPVGNDNNNMDLDAPASTSSGQAPRPHPLLKGVVNGIDVFERRAPDDTKATALKPKSKKGKSNSSSQKEQGQEQKGICIVAALGKEHKLGRWKYSTNTDENGKCGDGTGVGGWNGAVVFEVPFLGEEVTRELSLGG</sequence>
<dbReference type="PANTHER" id="PTHR19865">
    <property type="entry name" value="U3 SMALL NUCLEOLAR RNA INTERACTING PROTEIN 2"/>
    <property type="match status" value="1"/>
</dbReference>
<dbReference type="EMBL" id="GG657450">
    <property type="protein sequence ID" value="OAT05419.1"/>
    <property type="molecule type" value="Genomic_DNA"/>
</dbReference>
<evidence type="ECO:0000256" key="5">
    <source>
        <dbReference type="PROSITE-ProRule" id="PRU00221"/>
    </source>
</evidence>
<gene>
    <name evidence="7" type="ORF">BDBG_01816</name>
</gene>
<dbReference type="PROSITE" id="PS50294">
    <property type="entry name" value="WD_REPEATS_REGION"/>
    <property type="match status" value="1"/>
</dbReference>
<dbReference type="InterPro" id="IPR039241">
    <property type="entry name" value="Rrp9-like"/>
</dbReference>
<dbReference type="Proteomes" id="UP000002038">
    <property type="component" value="Unassembled WGS sequence"/>
</dbReference>
<feature type="compositionally biased region" description="Pro residues" evidence="6">
    <location>
        <begin position="494"/>
        <end position="505"/>
    </location>
</feature>
<comment type="subcellular location">
    <subcellularLocation>
        <location evidence="1">Nucleus</location>
    </subcellularLocation>
</comment>
<feature type="region of interest" description="Disordered" evidence="6">
    <location>
        <begin position="190"/>
        <end position="235"/>
    </location>
</feature>
<feature type="compositionally biased region" description="Acidic residues" evidence="6">
    <location>
        <begin position="59"/>
        <end position="85"/>
    </location>
</feature>